<name>A0A6B3ST96_9BURK</name>
<dbReference type="EMBL" id="JAAIVB010000052">
    <property type="protein sequence ID" value="NEX62555.1"/>
    <property type="molecule type" value="Genomic_DNA"/>
</dbReference>
<proteinExistence type="predicted"/>
<keyword evidence="2" id="KW-1185">Reference proteome</keyword>
<evidence type="ECO:0000313" key="2">
    <source>
        <dbReference type="Proteomes" id="UP000482155"/>
    </source>
</evidence>
<dbReference type="Pfam" id="PF13557">
    <property type="entry name" value="Phenol_MetA_deg"/>
    <property type="match status" value="1"/>
</dbReference>
<sequence length="230" mass="24494">MTVNPYRPSVSNPAEPPPPGQLELEFGALHGRSGDARTTTLPYLFKLGLADNWGFLLGGDAYIWSRDDQGQRERGVGDTSLTLKRAYPVNESTSLGWEATATVPTAKESLGAGKADYTLNGIYSRDMGELHLDVNLNATRVGNPEPGTARMAQGLSVALSANFAHDWSGTAELSGTHRTGVAADAQLLAAIAYSPGKRYAVDVGIARGLTRGAQDWAVFSGFVIPLGKFW</sequence>
<accession>A0A6B3ST96</accession>
<reference evidence="1 2" key="1">
    <citation type="submission" date="2020-02" db="EMBL/GenBank/DDBJ databases">
        <authorList>
            <person name="Kim M.K."/>
        </authorList>
    </citation>
    <scope>NUCLEOTIDE SEQUENCE [LARGE SCALE GENOMIC DNA]</scope>
    <source>
        <strain evidence="1 2">17J57-3</strain>
    </source>
</reference>
<comment type="caution">
    <text evidence="1">The sequence shown here is derived from an EMBL/GenBank/DDBJ whole genome shotgun (WGS) entry which is preliminary data.</text>
</comment>
<organism evidence="1 2">
    <name type="scientific">Noviherbaspirillum galbum</name>
    <dbReference type="NCBI Taxonomy" id="2709383"/>
    <lineage>
        <taxon>Bacteria</taxon>
        <taxon>Pseudomonadati</taxon>
        <taxon>Pseudomonadota</taxon>
        <taxon>Betaproteobacteria</taxon>
        <taxon>Burkholderiales</taxon>
        <taxon>Oxalobacteraceae</taxon>
        <taxon>Noviherbaspirillum</taxon>
    </lineage>
</organism>
<gene>
    <name evidence="1" type="ORF">G3574_15820</name>
</gene>
<dbReference type="InterPro" id="IPR025737">
    <property type="entry name" value="FApF"/>
</dbReference>
<dbReference type="AlphaFoldDB" id="A0A6B3ST96"/>
<evidence type="ECO:0000313" key="1">
    <source>
        <dbReference type="EMBL" id="NEX62555.1"/>
    </source>
</evidence>
<protein>
    <submittedName>
        <fullName evidence="1">Transporter</fullName>
    </submittedName>
</protein>
<dbReference type="Proteomes" id="UP000482155">
    <property type="component" value="Unassembled WGS sequence"/>
</dbReference>